<name>A0A238X5F6_9FLAO</name>
<gene>
    <name evidence="2" type="ORF">SAMN04488111_1596</name>
</gene>
<evidence type="ECO:0000313" key="3">
    <source>
        <dbReference type="Proteomes" id="UP000198412"/>
    </source>
</evidence>
<sequence>MRKLKLLALALVISTAGLFAANTETPDVSKKELRNQIVKLLQSPEFIVEEDMTVTLKFTFSSEGEIVILCPGCENQDVVKFIRKNLNYKKFETPGERDKVYTIPLTIKAV</sequence>
<dbReference type="RefSeq" id="WP_089377903.1">
    <property type="nucleotide sequence ID" value="NZ_FZNX01000002.1"/>
</dbReference>
<feature type="signal peptide" evidence="1">
    <location>
        <begin position="1"/>
        <end position="20"/>
    </location>
</feature>
<evidence type="ECO:0008006" key="4">
    <source>
        <dbReference type="Google" id="ProtNLM"/>
    </source>
</evidence>
<organism evidence="2 3">
    <name type="scientific">Lutibacter flavus</name>
    <dbReference type="NCBI Taxonomy" id="691689"/>
    <lineage>
        <taxon>Bacteria</taxon>
        <taxon>Pseudomonadati</taxon>
        <taxon>Bacteroidota</taxon>
        <taxon>Flavobacteriia</taxon>
        <taxon>Flavobacteriales</taxon>
        <taxon>Flavobacteriaceae</taxon>
        <taxon>Lutibacter</taxon>
    </lineage>
</organism>
<accession>A0A238X5F6</accession>
<evidence type="ECO:0000256" key="1">
    <source>
        <dbReference type="SAM" id="SignalP"/>
    </source>
</evidence>
<dbReference type="EMBL" id="FZNX01000002">
    <property type="protein sequence ID" value="SNR54137.1"/>
    <property type="molecule type" value="Genomic_DNA"/>
</dbReference>
<feature type="chain" id="PRO_5012037181" description="TonB C-terminal domain-containing protein" evidence="1">
    <location>
        <begin position="21"/>
        <end position="110"/>
    </location>
</feature>
<evidence type="ECO:0000313" key="2">
    <source>
        <dbReference type="EMBL" id="SNR54137.1"/>
    </source>
</evidence>
<keyword evidence="3" id="KW-1185">Reference proteome</keyword>
<dbReference type="OrthoDB" id="1376285at2"/>
<dbReference type="AlphaFoldDB" id="A0A238X5F6"/>
<dbReference type="Proteomes" id="UP000198412">
    <property type="component" value="Unassembled WGS sequence"/>
</dbReference>
<protein>
    <recommendedName>
        <fullName evidence="4">TonB C-terminal domain-containing protein</fullName>
    </recommendedName>
</protein>
<reference evidence="3" key="1">
    <citation type="submission" date="2017-06" db="EMBL/GenBank/DDBJ databases">
        <authorList>
            <person name="Varghese N."/>
            <person name="Submissions S."/>
        </authorList>
    </citation>
    <scope>NUCLEOTIDE SEQUENCE [LARGE SCALE GENOMIC DNA]</scope>
    <source>
        <strain evidence="3">DSM 27993</strain>
    </source>
</reference>
<proteinExistence type="predicted"/>
<keyword evidence="1" id="KW-0732">Signal</keyword>